<organism evidence="2 3">
    <name type="scientific">Elysia chlorotica</name>
    <name type="common">Eastern emerald elysia</name>
    <name type="synonym">Sea slug</name>
    <dbReference type="NCBI Taxonomy" id="188477"/>
    <lineage>
        <taxon>Eukaryota</taxon>
        <taxon>Metazoa</taxon>
        <taxon>Spiralia</taxon>
        <taxon>Lophotrochozoa</taxon>
        <taxon>Mollusca</taxon>
        <taxon>Gastropoda</taxon>
        <taxon>Heterobranchia</taxon>
        <taxon>Euthyneura</taxon>
        <taxon>Panpulmonata</taxon>
        <taxon>Sacoglossa</taxon>
        <taxon>Placobranchoidea</taxon>
        <taxon>Plakobranchidae</taxon>
        <taxon>Elysia</taxon>
    </lineage>
</organism>
<sequence length="345" mass="38903">MGFGQKQEHRYGQRPPPARRPYRENIPNSWKGDPTVNRRPRLDYRSNLESVVQPPNFVPSQPTQVLFSGNPHDVLMSGSPVTHWNSVFPVHAPPGIYPGQDQYGPPGSYVQYIPVNLTPVQQTYPSLALTESSPQVYNSPQLVQSITTLAMQNNFGVNKDVSPAFLSPGYSDAAQAMPEIHQNGVKYDMVWAGAPQPIQPKSAFQYGQQHQPQMVSSHPNVVNPSQAWSVPDPDLVRVMNSANQQHMKYSQIHSELHEMDAIKSIAFKFVEEFCPQVSNTSYCHPPVLRSRHSEKASKQLMMGMESEQRVIGTFERYFAASQIPAFILCHYPLTGFLQEHHKKEQ</sequence>
<dbReference type="Proteomes" id="UP000271974">
    <property type="component" value="Unassembled WGS sequence"/>
</dbReference>
<feature type="compositionally biased region" description="Basic and acidic residues" evidence="1">
    <location>
        <begin position="1"/>
        <end position="11"/>
    </location>
</feature>
<keyword evidence="3" id="KW-1185">Reference proteome</keyword>
<comment type="caution">
    <text evidence="2">The sequence shown here is derived from an EMBL/GenBank/DDBJ whole genome shotgun (WGS) entry which is preliminary data.</text>
</comment>
<protein>
    <submittedName>
        <fullName evidence="2">Uncharacterized protein</fullName>
    </submittedName>
</protein>
<name>A0A433TW64_ELYCH</name>
<gene>
    <name evidence="2" type="ORF">EGW08_006472</name>
</gene>
<feature type="region of interest" description="Disordered" evidence="1">
    <location>
        <begin position="1"/>
        <end position="40"/>
    </location>
</feature>
<evidence type="ECO:0000313" key="2">
    <source>
        <dbReference type="EMBL" id="RUS85758.1"/>
    </source>
</evidence>
<dbReference type="AlphaFoldDB" id="A0A433TW64"/>
<reference evidence="2 3" key="1">
    <citation type="submission" date="2019-01" db="EMBL/GenBank/DDBJ databases">
        <title>A draft genome assembly of the solar-powered sea slug Elysia chlorotica.</title>
        <authorList>
            <person name="Cai H."/>
            <person name="Li Q."/>
            <person name="Fang X."/>
            <person name="Li J."/>
            <person name="Curtis N.E."/>
            <person name="Altenburger A."/>
            <person name="Shibata T."/>
            <person name="Feng M."/>
            <person name="Maeda T."/>
            <person name="Schwartz J.A."/>
            <person name="Shigenobu S."/>
            <person name="Lundholm N."/>
            <person name="Nishiyama T."/>
            <person name="Yang H."/>
            <person name="Hasebe M."/>
            <person name="Li S."/>
            <person name="Pierce S.K."/>
            <person name="Wang J."/>
        </authorList>
    </citation>
    <scope>NUCLEOTIDE SEQUENCE [LARGE SCALE GENOMIC DNA]</scope>
    <source>
        <strain evidence="2">EC2010</strain>
        <tissue evidence="2">Whole organism of an adult</tissue>
    </source>
</reference>
<evidence type="ECO:0000313" key="3">
    <source>
        <dbReference type="Proteomes" id="UP000271974"/>
    </source>
</evidence>
<dbReference type="EMBL" id="RQTK01000160">
    <property type="protein sequence ID" value="RUS85758.1"/>
    <property type="molecule type" value="Genomic_DNA"/>
</dbReference>
<proteinExistence type="predicted"/>
<evidence type="ECO:0000256" key="1">
    <source>
        <dbReference type="SAM" id="MobiDB-lite"/>
    </source>
</evidence>
<accession>A0A433TW64</accession>